<dbReference type="InterPro" id="IPR049734">
    <property type="entry name" value="NudC-like_C"/>
</dbReference>
<dbReference type="InterPro" id="IPR000086">
    <property type="entry name" value="NUDIX_hydrolase_dom"/>
</dbReference>
<reference evidence="11" key="1">
    <citation type="submission" date="2022-06" db="EMBL/GenBank/DDBJ databases">
        <title>Complete Genome Sequence of Arcanobacterium pinnipediorum strain DSM 28752 isolated from a harbour seal.</title>
        <authorList>
            <person name="Borowiak M."/>
            <person name="Kreitlow A."/>
            <person name="Alssahen M."/>
            <person name="Malorny B."/>
            <person name="Laemmler C."/>
            <person name="Prenger-Berninghoff E."/>
            <person name="Siebert U."/>
            <person name="Ploetz M."/>
            <person name="Abdulmawjood A."/>
        </authorList>
    </citation>
    <scope>NUCLEOTIDE SEQUENCE</scope>
    <source>
        <strain evidence="11">DSM 28752</strain>
    </source>
</reference>
<dbReference type="CDD" id="cd03429">
    <property type="entry name" value="NUDIX_NADH_pyrophosphatase_Nudt13"/>
    <property type="match status" value="1"/>
</dbReference>
<keyword evidence="7" id="KW-0460">Magnesium</keyword>
<dbReference type="EMBL" id="CP099547">
    <property type="protein sequence ID" value="USR79756.1"/>
    <property type="molecule type" value="Genomic_DNA"/>
</dbReference>
<evidence type="ECO:0000256" key="5">
    <source>
        <dbReference type="ARBA" id="ARBA00022723"/>
    </source>
</evidence>
<sequence length="304" mass="34002">MDDLTHTYNPLDVPDNTGAFVIDSALMPVRERMKIACVRSATIAFNNGEIAWFDGEETAALPAEELIYLASDSAHDYFGYDDGERSPSPEGYRAWEEILQKSGVEFLDVRHVVGELPTAQMQLVWSALALTAWHRKARFCEQCGTPLVRDRLGRKRQCATGHVVFPRMDPAVIMAIVDEQGRLLLARNSRWPQGRVSVLAGFLELGESFEQAVRREAHEEAGVQVDRVHYLGSQSWPFPRSLMVAFVGYTRDTAVRIDDDEIAEAFFCTREQVGEAVGRGDLTLPAKASVGRALIEYWLRGKLG</sequence>
<dbReference type="InterPro" id="IPR015797">
    <property type="entry name" value="NUDIX_hydrolase-like_dom_sf"/>
</dbReference>
<dbReference type="InterPro" id="IPR050241">
    <property type="entry name" value="NAD-cap_RNA_hydrolase_NudC"/>
</dbReference>
<dbReference type="EC" id="3.6.1.22" evidence="4"/>
<dbReference type="NCBIfam" id="NF001299">
    <property type="entry name" value="PRK00241.1"/>
    <property type="match status" value="1"/>
</dbReference>
<evidence type="ECO:0000256" key="6">
    <source>
        <dbReference type="ARBA" id="ARBA00022801"/>
    </source>
</evidence>
<name>A0ABY5AJY8_9ACTO</name>
<evidence type="ECO:0000256" key="1">
    <source>
        <dbReference type="ARBA" id="ARBA00001946"/>
    </source>
</evidence>
<keyword evidence="6 11" id="KW-0378">Hydrolase</keyword>
<keyword evidence="5" id="KW-0479">Metal-binding</keyword>
<evidence type="ECO:0000256" key="9">
    <source>
        <dbReference type="ARBA" id="ARBA00023679"/>
    </source>
</evidence>
<comment type="similarity">
    <text evidence="3">Belongs to the Nudix hydrolase family. NudC subfamily.</text>
</comment>
<feature type="domain" description="Nudix hydrolase" evidence="10">
    <location>
        <begin position="166"/>
        <end position="296"/>
    </location>
</feature>
<accession>A0ABY5AJY8</accession>
<evidence type="ECO:0000256" key="2">
    <source>
        <dbReference type="ARBA" id="ARBA00001947"/>
    </source>
</evidence>
<evidence type="ECO:0000256" key="4">
    <source>
        <dbReference type="ARBA" id="ARBA00012381"/>
    </source>
</evidence>
<keyword evidence="12" id="KW-1185">Reference proteome</keyword>
<dbReference type="Pfam" id="PF00293">
    <property type="entry name" value="NUDIX"/>
    <property type="match status" value="1"/>
</dbReference>
<protein>
    <recommendedName>
        <fullName evidence="4">NAD(+) diphosphatase</fullName>
        <ecNumber evidence="4">3.6.1.22</ecNumber>
    </recommendedName>
</protein>
<dbReference type="PROSITE" id="PS51462">
    <property type="entry name" value="NUDIX"/>
    <property type="match status" value="1"/>
</dbReference>
<proteinExistence type="inferred from homology"/>
<dbReference type="PANTHER" id="PTHR42904:SF6">
    <property type="entry name" value="NAD-CAPPED RNA HYDROLASE NUDT12"/>
    <property type="match status" value="1"/>
</dbReference>
<comment type="cofactor">
    <cofactor evidence="1">
        <name>Mg(2+)</name>
        <dbReference type="ChEBI" id="CHEBI:18420"/>
    </cofactor>
</comment>
<comment type="catalytic activity">
    <reaction evidence="9">
        <text>a 5'-end NAD(+)-phospho-ribonucleoside in mRNA + H2O = a 5'-end phospho-adenosine-phospho-ribonucleoside in mRNA + beta-nicotinamide D-ribonucleotide + 2 H(+)</text>
        <dbReference type="Rhea" id="RHEA:60876"/>
        <dbReference type="Rhea" id="RHEA-COMP:15698"/>
        <dbReference type="Rhea" id="RHEA-COMP:15719"/>
        <dbReference type="ChEBI" id="CHEBI:14649"/>
        <dbReference type="ChEBI" id="CHEBI:15377"/>
        <dbReference type="ChEBI" id="CHEBI:15378"/>
        <dbReference type="ChEBI" id="CHEBI:144029"/>
        <dbReference type="ChEBI" id="CHEBI:144051"/>
    </reaction>
    <physiologicalReaction direction="left-to-right" evidence="9">
        <dbReference type="Rhea" id="RHEA:60877"/>
    </physiologicalReaction>
</comment>
<evidence type="ECO:0000259" key="10">
    <source>
        <dbReference type="PROSITE" id="PS51462"/>
    </source>
</evidence>
<organism evidence="11 12">
    <name type="scientific">Arcanobacterium pinnipediorum</name>
    <dbReference type="NCBI Taxonomy" id="1503041"/>
    <lineage>
        <taxon>Bacteria</taxon>
        <taxon>Bacillati</taxon>
        <taxon>Actinomycetota</taxon>
        <taxon>Actinomycetes</taxon>
        <taxon>Actinomycetales</taxon>
        <taxon>Actinomycetaceae</taxon>
        <taxon>Arcanobacterium</taxon>
    </lineage>
</organism>
<dbReference type="Gene3D" id="3.90.79.20">
    <property type="match status" value="1"/>
</dbReference>
<dbReference type="Gene3D" id="3.90.79.10">
    <property type="entry name" value="Nucleoside Triphosphate Pyrophosphohydrolase"/>
    <property type="match status" value="1"/>
</dbReference>
<keyword evidence="8" id="KW-0520">NAD</keyword>
<dbReference type="GO" id="GO:0016787">
    <property type="term" value="F:hydrolase activity"/>
    <property type="evidence" value="ECO:0007669"/>
    <property type="project" value="UniProtKB-KW"/>
</dbReference>
<evidence type="ECO:0000256" key="8">
    <source>
        <dbReference type="ARBA" id="ARBA00023027"/>
    </source>
</evidence>
<dbReference type="Proteomes" id="UP001056109">
    <property type="component" value="Chromosome"/>
</dbReference>
<dbReference type="PROSITE" id="PS00893">
    <property type="entry name" value="NUDIX_BOX"/>
    <property type="match status" value="1"/>
</dbReference>
<evidence type="ECO:0000256" key="3">
    <source>
        <dbReference type="ARBA" id="ARBA00009595"/>
    </source>
</evidence>
<evidence type="ECO:0000313" key="11">
    <source>
        <dbReference type="EMBL" id="USR79756.1"/>
    </source>
</evidence>
<evidence type="ECO:0000256" key="7">
    <source>
        <dbReference type="ARBA" id="ARBA00022842"/>
    </source>
</evidence>
<dbReference type="InterPro" id="IPR020084">
    <property type="entry name" value="NUDIX_hydrolase_CS"/>
</dbReference>
<gene>
    <name evidence="11" type="primary">nudC</name>
    <name evidence="11" type="ORF">NG665_01835</name>
</gene>
<dbReference type="SUPFAM" id="SSF55811">
    <property type="entry name" value="Nudix"/>
    <property type="match status" value="1"/>
</dbReference>
<dbReference type="PANTHER" id="PTHR42904">
    <property type="entry name" value="NUDIX HYDROLASE, NUDC SUBFAMILY"/>
    <property type="match status" value="1"/>
</dbReference>
<comment type="cofactor">
    <cofactor evidence="2">
        <name>Zn(2+)</name>
        <dbReference type="ChEBI" id="CHEBI:29105"/>
    </cofactor>
</comment>
<evidence type="ECO:0000313" key="12">
    <source>
        <dbReference type="Proteomes" id="UP001056109"/>
    </source>
</evidence>
<dbReference type="RefSeq" id="WP_252673618.1">
    <property type="nucleotide sequence ID" value="NZ_CP099547.1"/>
</dbReference>